<evidence type="ECO:0000313" key="2">
    <source>
        <dbReference type="Proteomes" id="UP000886595"/>
    </source>
</evidence>
<dbReference type="PANTHER" id="PTHR33710">
    <property type="entry name" value="BNAC02G09200D PROTEIN"/>
    <property type="match status" value="1"/>
</dbReference>
<accession>A0A8X7W1N7</accession>
<dbReference type="Gene3D" id="3.60.10.10">
    <property type="entry name" value="Endonuclease/exonuclease/phosphatase"/>
    <property type="match status" value="1"/>
</dbReference>
<dbReference type="OrthoDB" id="1110142at2759"/>
<protein>
    <recommendedName>
        <fullName evidence="3">Endonuclease/exonuclease/phosphatase</fullName>
    </recommendedName>
</protein>
<dbReference type="SUPFAM" id="SSF56219">
    <property type="entry name" value="DNase I-like"/>
    <property type="match status" value="1"/>
</dbReference>
<dbReference type="InterPro" id="IPR036691">
    <property type="entry name" value="Endo/exonu/phosph_ase_sf"/>
</dbReference>
<organism evidence="1 2">
    <name type="scientific">Brassica carinata</name>
    <name type="common">Ethiopian mustard</name>
    <name type="synonym">Abyssinian cabbage</name>
    <dbReference type="NCBI Taxonomy" id="52824"/>
    <lineage>
        <taxon>Eukaryota</taxon>
        <taxon>Viridiplantae</taxon>
        <taxon>Streptophyta</taxon>
        <taxon>Embryophyta</taxon>
        <taxon>Tracheophyta</taxon>
        <taxon>Spermatophyta</taxon>
        <taxon>Magnoliopsida</taxon>
        <taxon>eudicotyledons</taxon>
        <taxon>Gunneridae</taxon>
        <taxon>Pentapetalae</taxon>
        <taxon>rosids</taxon>
        <taxon>malvids</taxon>
        <taxon>Brassicales</taxon>
        <taxon>Brassicaceae</taxon>
        <taxon>Brassiceae</taxon>
        <taxon>Brassica</taxon>
    </lineage>
</organism>
<dbReference type="EMBL" id="JAAMPC010000003">
    <property type="protein sequence ID" value="KAG2322034.1"/>
    <property type="molecule type" value="Genomic_DNA"/>
</dbReference>
<reference evidence="1 2" key="1">
    <citation type="submission" date="2020-02" db="EMBL/GenBank/DDBJ databases">
        <authorList>
            <person name="Ma Q."/>
            <person name="Huang Y."/>
            <person name="Song X."/>
            <person name="Pei D."/>
        </authorList>
    </citation>
    <scope>NUCLEOTIDE SEQUENCE [LARGE SCALE GENOMIC DNA]</scope>
    <source>
        <strain evidence="1">Sxm20200214</strain>
        <tissue evidence="1">Leaf</tissue>
    </source>
</reference>
<dbReference type="AlphaFoldDB" id="A0A8X7W1N7"/>
<name>A0A8X7W1N7_BRACI</name>
<evidence type="ECO:0008006" key="3">
    <source>
        <dbReference type="Google" id="ProtNLM"/>
    </source>
</evidence>
<dbReference type="Proteomes" id="UP000886595">
    <property type="component" value="Unassembled WGS sequence"/>
</dbReference>
<keyword evidence="2" id="KW-1185">Reference proteome</keyword>
<comment type="caution">
    <text evidence="1">The sequence shown here is derived from an EMBL/GenBank/DDBJ whole genome shotgun (WGS) entry which is preliminary data.</text>
</comment>
<proteinExistence type="predicted"/>
<sequence>MEPRSKQTVKAYGIPGGRERPEASFSAFGTFLSTCDLFDLKHTGDFLSWRGQRHSHLVHCRLDRTLVNSSWSDYFPNGRSHYLPFEGSDHRPLLTTFDSKQKKTSGVFRYDRRLRNNEDVKALISATWLASSSLTVANRISNCRKAIVTWSKQFYINSQKNINDLRKELDLAMAARDVDTETISRINHNLLHAYKEEEEYWKQRSRLWLAGR</sequence>
<evidence type="ECO:0000313" key="1">
    <source>
        <dbReference type="EMBL" id="KAG2322034.1"/>
    </source>
</evidence>
<dbReference type="PANTHER" id="PTHR33710:SF79">
    <property type="entry name" value="OS06G0205337 PROTEIN"/>
    <property type="match status" value="1"/>
</dbReference>
<gene>
    <name evidence="1" type="ORF">Bca52824_015247</name>
</gene>